<sequence length="83" mass="9293">MAEIQQTIATVLVFDVTGLSPIFSPNTSACAKYPSARRNTPIDAVLLYVSSGGAMVKDEESLDYWWFANEWKRRSFESSKQGQ</sequence>
<accession>A0A4Z1KKC8</accession>
<keyword evidence="2" id="KW-1185">Reference proteome</keyword>
<dbReference type="Proteomes" id="UP000297280">
    <property type="component" value="Unassembled WGS sequence"/>
</dbReference>
<proteinExistence type="predicted"/>
<evidence type="ECO:0000313" key="2">
    <source>
        <dbReference type="Proteomes" id="UP000297280"/>
    </source>
</evidence>
<evidence type="ECO:0000313" key="1">
    <source>
        <dbReference type="EMBL" id="TGO84712.1"/>
    </source>
</evidence>
<dbReference type="EMBL" id="PQXO01000473">
    <property type="protein sequence ID" value="TGO84712.1"/>
    <property type="molecule type" value="Genomic_DNA"/>
</dbReference>
<organism evidence="1 2">
    <name type="scientific">Botrytis porri</name>
    <dbReference type="NCBI Taxonomy" id="87229"/>
    <lineage>
        <taxon>Eukaryota</taxon>
        <taxon>Fungi</taxon>
        <taxon>Dikarya</taxon>
        <taxon>Ascomycota</taxon>
        <taxon>Pezizomycotina</taxon>
        <taxon>Leotiomycetes</taxon>
        <taxon>Helotiales</taxon>
        <taxon>Sclerotiniaceae</taxon>
        <taxon>Botrytis</taxon>
    </lineage>
</organism>
<comment type="caution">
    <text evidence="1">The sequence shown here is derived from an EMBL/GenBank/DDBJ whole genome shotgun (WGS) entry which is preliminary data.</text>
</comment>
<gene>
    <name evidence="1" type="ORF">BPOR_0474g00060</name>
</gene>
<dbReference type="AlphaFoldDB" id="A0A4Z1KKC8"/>
<name>A0A4Z1KKC8_9HELO</name>
<protein>
    <submittedName>
        <fullName evidence="1">Uncharacterized protein</fullName>
    </submittedName>
</protein>
<reference evidence="1 2" key="1">
    <citation type="submission" date="2017-12" db="EMBL/GenBank/DDBJ databases">
        <title>Comparative genomics of Botrytis spp.</title>
        <authorList>
            <person name="Valero-Jimenez C.A."/>
            <person name="Tapia P."/>
            <person name="Veloso J."/>
            <person name="Silva-Moreno E."/>
            <person name="Staats M."/>
            <person name="Valdes J.H."/>
            <person name="Van Kan J.A.L."/>
        </authorList>
    </citation>
    <scope>NUCLEOTIDE SEQUENCE [LARGE SCALE GENOMIC DNA]</scope>
    <source>
        <strain evidence="1 2">MUCL3349</strain>
    </source>
</reference>